<sequence length="643" mass="65525">MPAVINVGGPVAWGLIVLASAWAVRAGRALAGRRRARRMEREEEALLHDPNAFQPQYLQRLSATAIRMLIETGALPCAVLELADGDPAAAASRQPGGRTAATSPANPATAVGSAAVGAAVGSHAQPAAGAAASAAFVSRIVPWELAAAAPCMPVAAWVRALSGEEAWREALARVGAGGGSGGTAAVRGRPAPRPARNPQLASDGGTGGGGGGRLSSLRLPDCGSRGDLPPQPDLCQPQQSRAKPTMAAAAASSCPGSADALQHLEGGRGVTSSTTRQLPTEPQRGSSGDGASASGRQSPQRPLQQQQAQERERAVGTDPWVGPAAAGRASGGSAAALHMATLPYPPRHTLLVVLGRSERSVAAMTAAAAAAGYSRVAVWVGPADTFAATSLCGPRLPLISRHALWLMLGLGHQPLFHVPSLVLDVRRPDERLSYGAIRGTVNIPADELASALALPAVDFRRRYGVAAPCSSDVVVVHSRSGRRAAWAAQVCLDAGLQRVYVYGEGVYGWRLEDSVKPYKAYDMGAPPPDPEPFSPEEPDEATGLEELHQLGLAMRQGPRTSRFSSSLPPPPPLPNPLAAGAAPVAAAAVVATGAVSLPPMAATRAHSGPVSELRTTAHAGAPGAGLGVGLGTEPSADRLVSGP</sequence>
<organism evidence="4 5">
    <name type="scientific">Pleodorina starrii</name>
    <dbReference type="NCBI Taxonomy" id="330485"/>
    <lineage>
        <taxon>Eukaryota</taxon>
        <taxon>Viridiplantae</taxon>
        <taxon>Chlorophyta</taxon>
        <taxon>core chlorophytes</taxon>
        <taxon>Chlorophyceae</taxon>
        <taxon>CS clade</taxon>
        <taxon>Chlamydomonadales</taxon>
        <taxon>Volvocaceae</taxon>
        <taxon>Pleodorina</taxon>
    </lineage>
</organism>
<keyword evidence="2" id="KW-0812">Transmembrane</keyword>
<dbReference type="SMART" id="SM00450">
    <property type="entry name" value="RHOD"/>
    <property type="match status" value="1"/>
</dbReference>
<dbReference type="Gene3D" id="3.40.250.10">
    <property type="entry name" value="Rhodanese-like domain"/>
    <property type="match status" value="1"/>
</dbReference>
<feature type="transmembrane region" description="Helical" evidence="2">
    <location>
        <begin position="12"/>
        <end position="31"/>
    </location>
</feature>
<feature type="region of interest" description="Disordered" evidence="1">
    <location>
        <begin position="88"/>
        <end position="108"/>
    </location>
</feature>
<feature type="region of interest" description="Disordered" evidence="1">
    <location>
        <begin position="174"/>
        <end position="329"/>
    </location>
</feature>
<name>A0A9W6BUS6_9CHLO</name>
<dbReference type="InterPro" id="IPR001763">
    <property type="entry name" value="Rhodanese-like_dom"/>
</dbReference>
<feature type="compositionally biased region" description="Polar residues" evidence="1">
    <location>
        <begin position="270"/>
        <end position="280"/>
    </location>
</feature>
<comment type="caution">
    <text evidence="4">The sequence shown here is derived from an EMBL/GenBank/DDBJ whole genome shotgun (WGS) entry which is preliminary data.</text>
</comment>
<dbReference type="GO" id="GO:0005739">
    <property type="term" value="C:mitochondrion"/>
    <property type="evidence" value="ECO:0007669"/>
    <property type="project" value="TreeGrafter"/>
</dbReference>
<feature type="region of interest" description="Disordered" evidence="1">
    <location>
        <begin position="553"/>
        <end position="575"/>
    </location>
</feature>
<dbReference type="Pfam" id="PF00581">
    <property type="entry name" value="Rhodanese"/>
    <property type="match status" value="1"/>
</dbReference>
<evidence type="ECO:0000313" key="5">
    <source>
        <dbReference type="Proteomes" id="UP001165080"/>
    </source>
</evidence>
<protein>
    <recommendedName>
        <fullName evidence="3">Rhodanese domain-containing protein</fullName>
    </recommendedName>
</protein>
<keyword evidence="2" id="KW-0472">Membrane</keyword>
<feature type="compositionally biased region" description="Low complexity" evidence="1">
    <location>
        <begin position="183"/>
        <end position="198"/>
    </location>
</feature>
<evidence type="ECO:0000259" key="3">
    <source>
        <dbReference type="PROSITE" id="PS50206"/>
    </source>
</evidence>
<feature type="domain" description="Rhodanese" evidence="3">
    <location>
        <begin position="421"/>
        <end position="514"/>
    </location>
</feature>
<dbReference type="AlphaFoldDB" id="A0A9W6BUS6"/>
<dbReference type="Proteomes" id="UP001165080">
    <property type="component" value="Unassembled WGS sequence"/>
</dbReference>
<dbReference type="PROSITE" id="PS50206">
    <property type="entry name" value="RHODANESE_3"/>
    <property type="match status" value="1"/>
</dbReference>
<evidence type="ECO:0000256" key="2">
    <source>
        <dbReference type="SAM" id="Phobius"/>
    </source>
</evidence>
<dbReference type="EMBL" id="BRXU01000024">
    <property type="protein sequence ID" value="GLC58774.1"/>
    <property type="molecule type" value="Genomic_DNA"/>
</dbReference>
<feature type="region of interest" description="Disordered" evidence="1">
    <location>
        <begin position="522"/>
        <end position="541"/>
    </location>
</feature>
<feature type="region of interest" description="Disordered" evidence="1">
    <location>
        <begin position="601"/>
        <end position="643"/>
    </location>
</feature>
<evidence type="ECO:0000313" key="4">
    <source>
        <dbReference type="EMBL" id="GLC58774.1"/>
    </source>
</evidence>
<feature type="compositionally biased region" description="Low complexity" evidence="1">
    <location>
        <begin position="99"/>
        <end position="108"/>
    </location>
</feature>
<dbReference type="InterPro" id="IPR036873">
    <property type="entry name" value="Rhodanese-like_dom_sf"/>
</dbReference>
<keyword evidence="2" id="KW-1133">Transmembrane helix</keyword>
<evidence type="ECO:0000256" key="1">
    <source>
        <dbReference type="SAM" id="MobiDB-lite"/>
    </source>
</evidence>
<accession>A0A9W6BUS6</accession>
<reference evidence="4 5" key="1">
    <citation type="journal article" date="2023" name="Commun. Biol.">
        <title>Reorganization of the ancestral sex-determining regions during the evolution of trioecy in Pleodorina starrii.</title>
        <authorList>
            <person name="Takahashi K."/>
            <person name="Suzuki S."/>
            <person name="Kawai-Toyooka H."/>
            <person name="Yamamoto K."/>
            <person name="Hamaji T."/>
            <person name="Ootsuki R."/>
            <person name="Yamaguchi H."/>
            <person name="Kawachi M."/>
            <person name="Higashiyama T."/>
            <person name="Nozaki H."/>
        </authorList>
    </citation>
    <scope>NUCLEOTIDE SEQUENCE [LARGE SCALE GENOMIC DNA]</scope>
    <source>
        <strain evidence="4 5">NIES-4479</strain>
    </source>
</reference>
<feature type="compositionally biased region" description="Low complexity" evidence="1">
    <location>
        <begin position="233"/>
        <end position="260"/>
    </location>
</feature>
<gene>
    <name evidence="4" type="primary">PLEST006892</name>
    <name evidence="4" type="ORF">PLESTB_001399800</name>
</gene>
<dbReference type="PANTHER" id="PTHR44086:SF10">
    <property type="entry name" value="THIOSULFATE SULFURTRANSFERASE_RHODANESE-LIKE DOMAIN-CONTAINING PROTEIN 3"/>
    <property type="match status" value="1"/>
</dbReference>
<dbReference type="PANTHER" id="PTHR44086">
    <property type="entry name" value="THIOSULFATE SULFURTRANSFERASE RDL2, MITOCHONDRIAL-RELATED"/>
    <property type="match status" value="1"/>
</dbReference>
<keyword evidence="5" id="KW-1185">Reference proteome</keyword>
<dbReference type="SUPFAM" id="SSF52821">
    <property type="entry name" value="Rhodanese/Cell cycle control phosphatase"/>
    <property type="match status" value="1"/>
</dbReference>
<feature type="compositionally biased region" description="Gly residues" evidence="1">
    <location>
        <begin position="204"/>
        <end position="213"/>
    </location>
</feature>
<feature type="compositionally biased region" description="Low complexity" evidence="1">
    <location>
        <begin position="283"/>
        <end position="308"/>
    </location>
</feature>
<proteinExistence type="predicted"/>
<dbReference type="GO" id="GO:0004792">
    <property type="term" value="F:thiosulfate-cyanide sulfurtransferase activity"/>
    <property type="evidence" value="ECO:0007669"/>
    <property type="project" value="TreeGrafter"/>
</dbReference>